<evidence type="ECO:0000313" key="3">
    <source>
        <dbReference type="Proteomes" id="UP000177309"/>
    </source>
</evidence>
<proteinExistence type="predicted"/>
<dbReference type="InterPro" id="IPR058240">
    <property type="entry name" value="rSAM_sf"/>
</dbReference>
<feature type="domain" description="4Fe4S-binding SPASM" evidence="1">
    <location>
        <begin position="327"/>
        <end position="374"/>
    </location>
</feature>
<name>A0A1F4TN30_UNCSA</name>
<evidence type="ECO:0000313" key="2">
    <source>
        <dbReference type="EMBL" id="OGC34132.1"/>
    </source>
</evidence>
<dbReference type="Pfam" id="PF13186">
    <property type="entry name" value="SPASM"/>
    <property type="match status" value="1"/>
</dbReference>
<accession>A0A1F4TN30</accession>
<comment type="caution">
    <text evidence="2">The sequence shown here is derived from an EMBL/GenBank/DDBJ whole genome shotgun (WGS) entry which is preliminary data.</text>
</comment>
<dbReference type="Proteomes" id="UP000177309">
    <property type="component" value="Unassembled WGS sequence"/>
</dbReference>
<dbReference type="Gene3D" id="3.20.20.70">
    <property type="entry name" value="Aldolase class I"/>
    <property type="match status" value="1"/>
</dbReference>
<dbReference type="CDD" id="cd21109">
    <property type="entry name" value="SPASM"/>
    <property type="match status" value="1"/>
</dbReference>
<dbReference type="InterPro" id="IPR023885">
    <property type="entry name" value="4Fe4S-binding_SPASM_dom"/>
</dbReference>
<sequence length="410" mass="46357">MAGSFFFYYFRNRPLLQNGLVRPTHVDVHPEKACNGPCAHCIGKSDSQAKRVEKRLNRGNIAGVLDRVITPDHVPYLHIAGFTGDCLVKSDYQEDRPTIPWATNTTVEGIIHLLKKGLAPKVSLLTNGLGFHGWEDDFGFRKEVNYDFIVFLPLIGSVQINLNAAYNPDLSFADFQSRQFDQVMATLRKLVYYRGWAKGPDEYYPAAYLARLGISDKLPIPMEIVGNFTLTPANYHCLPDLLKELRFNELKTEMSRLDQSLIPPYETFTYPIDELRLRVDLNNRDIGFHGQMLALVEKLKAQYAGEGLKVTMKSPLDPRRLETLDRCLAPFFWPAVGPDAQVYPCAHTVSPEFALGSLFEQTLEQILQGYFLSNKWKTAPQCKRLCPSTVGNINLLGQSLQQEERVIVAA</sequence>
<dbReference type="InterPro" id="IPR013785">
    <property type="entry name" value="Aldolase_TIM"/>
</dbReference>
<protein>
    <recommendedName>
        <fullName evidence="1">4Fe4S-binding SPASM domain-containing protein</fullName>
    </recommendedName>
</protein>
<evidence type="ECO:0000259" key="1">
    <source>
        <dbReference type="Pfam" id="PF13186"/>
    </source>
</evidence>
<dbReference type="EMBL" id="MEUI01000022">
    <property type="protein sequence ID" value="OGC34132.1"/>
    <property type="molecule type" value="Genomic_DNA"/>
</dbReference>
<reference evidence="2 3" key="1">
    <citation type="journal article" date="2016" name="Nat. Commun.">
        <title>Thousands of microbial genomes shed light on interconnected biogeochemical processes in an aquifer system.</title>
        <authorList>
            <person name="Anantharaman K."/>
            <person name="Brown C.T."/>
            <person name="Hug L.A."/>
            <person name="Sharon I."/>
            <person name="Castelle C.J."/>
            <person name="Probst A.J."/>
            <person name="Thomas B.C."/>
            <person name="Singh A."/>
            <person name="Wilkins M.J."/>
            <person name="Karaoz U."/>
            <person name="Brodie E.L."/>
            <person name="Williams K.H."/>
            <person name="Hubbard S.S."/>
            <person name="Banfield J.F."/>
        </authorList>
    </citation>
    <scope>NUCLEOTIDE SEQUENCE [LARGE SCALE GENOMIC DNA]</scope>
</reference>
<dbReference type="AlphaFoldDB" id="A0A1F4TN30"/>
<gene>
    <name evidence="2" type="ORF">A2462_01160</name>
</gene>
<dbReference type="SUPFAM" id="SSF102114">
    <property type="entry name" value="Radical SAM enzymes"/>
    <property type="match status" value="1"/>
</dbReference>
<organism evidence="2 3">
    <name type="scientific">candidate division WOR-1 bacterium RIFOXYC2_FULL_41_25</name>
    <dbReference type="NCBI Taxonomy" id="1802586"/>
    <lineage>
        <taxon>Bacteria</taxon>
        <taxon>Bacillati</taxon>
        <taxon>Saganbacteria</taxon>
    </lineage>
</organism>